<accession>A0A6A5X0P2</accession>
<evidence type="ECO:0000256" key="7">
    <source>
        <dbReference type="ARBA" id="ARBA00037964"/>
    </source>
</evidence>
<dbReference type="PANTHER" id="PTHR43083">
    <property type="entry name" value="MANNAN POLYMERASE II"/>
    <property type="match status" value="1"/>
</dbReference>
<evidence type="ECO:0000256" key="4">
    <source>
        <dbReference type="ARBA" id="ARBA00022989"/>
    </source>
</evidence>
<dbReference type="InterPro" id="IPR029044">
    <property type="entry name" value="Nucleotide-diphossugar_trans"/>
</dbReference>
<evidence type="ECO:0000256" key="3">
    <source>
        <dbReference type="ARBA" id="ARBA00022968"/>
    </source>
</evidence>
<dbReference type="GO" id="GO:0000009">
    <property type="term" value="F:alpha-1,6-mannosyltransferase activity"/>
    <property type="evidence" value="ECO:0007669"/>
    <property type="project" value="TreeGrafter"/>
</dbReference>
<dbReference type="GO" id="GO:0006487">
    <property type="term" value="P:protein N-linked glycosylation"/>
    <property type="evidence" value="ECO:0007669"/>
    <property type="project" value="TreeGrafter"/>
</dbReference>
<dbReference type="InterPro" id="IPR052086">
    <property type="entry name" value="Mannan_Polymerase_Subunit"/>
</dbReference>
<dbReference type="SUPFAM" id="SSF53448">
    <property type="entry name" value="Nucleotide-diphospho-sugar transferases"/>
    <property type="match status" value="1"/>
</dbReference>
<keyword evidence="2 8" id="KW-0812">Transmembrane</keyword>
<keyword evidence="5" id="KW-0333">Golgi apparatus</keyword>
<evidence type="ECO:0000256" key="8">
    <source>
        <dbReference type="SAM" id="Phobius"/>
    </source>
</evidence>
<keyword evidence="6 8" id="KW-0472">Membrane</keyword>
<dbReference type="FunFam" id="3.90.550.10:FF:000017">
    <property type="entry name" value="Mannan polymerase II complex ANP1 subunit"/>
    <property type="match status" value="1"/>
</dbReference>
<dbReference type="GO" id="GO:0000136">
    <property type="term" value="C:mannan polymerase complex"/>
    <property type="evidence" value="ECO:0007669"/>
    <property type="project" value="TreeGrafter"/>
</dbReference>
<keyword evidence="10" id="KW-1185">Reference proteome</keyword>
<organism evidence="9 10">
    <name type="scientific">Amniculicola lignicola CBS 123094</name>
    <dbReference type="NCBI Taxonomy" id="1392246"/>
    <lineage>
        <taxon>Eukaryota</taxon>
        <taxon>Fungi</taxon>
        <taxon>Dikarya</taxon>
        <taxon>Ascomycota</taxon>
        <taxon>Pezizomycotina</taxon>
        <taxon>Dothideomycetes</taxon>
        <taxon>Pleosporomycetidae</taxon>
        <taxon>Pleosporales</taxon>
        <taxon>Amniculicolaceae</taxon>
        <taxon>Amniculicola</taxon>
    </lineage>
</organism>
<keyword evidence="4 8" id="KW-1133">Transmembrane helix</keyword>
<dbReference type="AlphaFoldDB" id="A0A6A5X0P2"/>
<dbReference type="PANTHER" id="PTHR43083:SF4">
    <property type="entry name" value="N-GLYCOSYL-TRANSFERASE (AFU_ORTHOLOGUE AFUA_4G06870)"/>
    <property type="match status" value="1"/>
</dbReference>
<proteinExistence type="inferred from homology"/>
<reference evidence="9" key="1">
    <citation type="journal article" date="2020" name="Stud. Mycol.">
        <title>101 Dothideomycetes genomes: a test case for predicting lifestyles and emergence of pathogens.</title>
        <authorList>
            <person name="Haridas S."/>
            <person name="Albert R."/>
            <person name="Binder M."/>
            <person name="Bloem J."/>
            <person name="Labutti K."/>
            <person name="Salamov A."/>
            <person name="Andreopoulos B."/>
            <person name="Baker S."/>
            <person name="Barry K."/>
            <person name="Bills G."/>
            <person name="Bluhm B."/>
            <person name="Cannon C."/>
            <person name="Castanera R."/>
            <person name="Culley D."/>
            <person name="Daum C."/>
            <person name="Ezra D."/>
            <person name="Gonzalez J."/>
            <person name="Henrissat B."/>
            <person name="Kuo A."/>
            <person name="Liang C."/>
            <person name="Lipzen A."/>
            <person name="Lutzoni F."/>
            <person name="Magnuson J."/>
            <person name="Mondo S."/>
            <person name="Nolan M."/>
            <person name="Ohm R."/>
            <person name="Pangilinan J."/>
            <person name="Park H.-J."/>
            <person name="Ramirez L."/>
            <person name="Alfaro M."/>
            <person name="Sun H."/>
            <person name="Tritt A."/>
            <person name="Yoshinaga Y."/>
            <person name="Zwiers L.-H."/>
            <person name="Turgeon B."/>
            <person name="Goodwin S."/>
            <person name="Spatafora J."/>
            <person name="Crous P."/>
            <person name="Grigoriev I."/>
        </authorList>
    </citation>
    <scope>NUCLEOTIDE SEQUENCE</scope>
    <source>
        <strain evidence="9">CBS 123094</strain>
    </source>
</reference>
<evidence type="ECO:0000313" key="9">
    <source>
        <dbReference type="EMBL" id="KAF2004975.1"/>
    </source>
</evidence>
<name>A0A6A5X0P2_9PLEO</name>
<evidence type="ECO:0000256" key="1">
    <source>
        <dbReference type="ARBA" id="ARBA00004323"/>
    </source>
</evidence>
<dbReference type="EMBL" id="ML977565">
    <property type="protein sequence ID" value="KAF2004975.1"/>
    <property type="molecule type" value="Genomic_DNA"/>
</dbReference>
<comment type="subcellular location">
    <subcellularLocation>
        <location evidence="1">Golgi apparatus membrane</location>
        <topology evidence="1">Single-pass type II membrane protein</topology>
    </subcellularLocation>
</comment>
<dbReference type="Proteomes" id="UP000799779">
    <property type="component" value="Unassembled WGS sequence"/>
</dbReference>
<gene>
    <name evidence="9" type="ORF">P154DRAFT_458427</name>
</gene>
<evidence type="ECO:0000256" key="2">
    <source>
        <dbReference type="ARBA" id="ARBA00022692"/>
    </source>
</evidence>
<evidence type="ECO:0000256" key="6">
    <source>
        <dbReference type="ARBA" id="ARBA00023136"/>
    </source>
</evidence>
<feature type="transmembrane region" description="Helical" evidence="8">
    <location>
        <begin position="31"/>
        <end position="48"/>
    </location>
</feature>
<comment type="similarity">
    <text evidence="7">Belongs to the ANP1/MMN9/VAN1 family.</text>
</comment>
<keyword evidence="3" id="KW-0735">Signal-anchor</keyword>
<protein>
    <submittedName>
        <fullName evidence="9">Glycosyltransferase family 62 protein</fullName>
    </submittedName>
</protein>
<evidence type="ECO:0000256" key="5">
    <source>
        <dbReference type="ARBA" id="ARBA00023034"/>
    </source>
</evidence>
<dbReference type="Gene3D" id="3.90.550.10">
    <property type="entry name" value="Spore Coat Polysaccharide Biosynthesis Protein SpsA, Chain A"/>
    <property type="match status" value="1"/>
</dbReference>
<dbReference type="Pfam" id="PF03452">
    <property type="entry name" value="Anp1"/>
    <property type="match status" value="1"/>
</dbReference>
<evidence type="ECO:0000313" key="10">
    <source>
        <dbReference type="Proteomes" id="UP000799779"/>
    </source>
</evidence>
<keyword evidence="9" id="KW-0808">Transferase</keyword>
<sequence>MLGEKGSSWKAARARLPPTRALYHAVRNTRVLGAIAAVTVMLILWRSMGGAAGEMQRFYCFGPAKSPMQMTPNEAAEWHGQYSTPVIFNHHKPIEVNEPSIAHVDLNKIVSTKTAAQNKERVLLLTPLRDASYFLAQHFDLIGQLTYPHDLIDLAFLVGDSTDDTMAALSKELERVQSNPKIAFRSALIVEKDFGVTHGQDVEDRHGFAAQGPRRKAMGRARNYLLYSAMKPEHSWVYWRDVDIKDSPNEIIEDFVAHDRDILVPNIWFHRYKEENGKMVDIEGRFDYNSWQESPEGLKLAASLDKDVVLAEGYKEYKTNRKYMCRLGDWRKNKDEEMPLDGIGGVNIIVKGDVHRSGINFPAYAFENQAETEGFAKMAKRAGYEVYGLPNYVVWHMDTDEKPGNA</sequence>
<dbReference type="GO" id="GO:0000032">
    <property type="term" value="P:cell wall mannoprotein biosynthetic process"/>
    <property type="evidence" value="ECO:0007669"/>
    <property type="project" value="TreeGrafter"/>
</dbReference>
<dbReference type="OrthoDB" id="204164at2759"/>